<dbReference type="OMA" id="MEKGPME"/>
<reference evidence="1 2" key="1">
    <citation type="journal article" date="2021" name="Nat. Plants">
        <title>The Taxus genome provides insights into paclitaxel biosynthesis.</title>
        <authorList>
            <person name="Xiong X."/>
            <person name="Gou J."/>
            <person name="Liao Q."/>
            <person name="Li Y."/>
            <person name="Zhou Q."/>
            <person name="Bi G."/>
            <person name="Li C."/>
            <person name="Du R."/>
            <person name="Wang X."/>
            <person name="Sun T."/>
            <person name="Guo L."/>
            <person name="Liang H."/>
            <person name="Lu P."/>
            <person name="Wu Y."/>
            <person name="Zhang Z."/>
            <person name="Ro D.K."/>
            <person name="Shang Y."/>
            <person name="Huang S."/>
            <person name="Yan J."/>
        </authorList>
    </citation>
    <scope>NUCLEOTIDE SEQUENCE [LARGE SCALE GENOMIC DNA]</scope>
    <source>
        <strain evidence="1">Ta-2019</strain>
    </source>
</reference>
<comment type="caution">
    <text evidence="1">The sequence shown here is derived from an EMBL/GenBank/DDBJ whole genome shotgun (WGS) entry which is preliminary data.</text>
</comment>
<dbReference type="Proteomes" id="UP000824469">
    <property type="component" value="Unassembled WGS sequence"/>
</dbReference>
<accession>A0AA38LIY3</accession>
<dbReference type="AlphaFoldDB" id="A0AA38LIY3"/>
<evidence type="ECO:0000313" key="2">
    <source>
        <dbReference type="Proteomes" id="UP000824469"/>
    </source>
</evidence>
<feature type="non-terminal residue" evidence="1">
    <location>
        <position position="365"/>
    </location>
</feature>
<evidence type="ECO:0000313" key="1">
    <source>
        <dbReference type="EMBL" id="KAH9322687.1"/>
    </source>
</evidence>
<gene>
    <name evidence="1" type="ORF">KI387_017326</name>
</gene>
<keyword evidence="2" id="KW-1185">Reference proteome</keyword>
<sequence length="365" mass="40493">MENSCDGFWRWGNARKKFSSTMIDATESGFCSILNESSPVPGGSFLKISNEGDLVKAKKHMDATFIRRSPVMSDVNVSIFKCKTGEANSMKSPVSVIQCSKESYSSDTITSNCHTLSCYPQDGLTPELRWLSSSFDENRDIFEEEPSKLMAWGSGSFPADGICSRETCKETSSTCSESENMQLQSWGMKKEMTNLRTVGGSEATSSYMASSCKIPETDHSVISNTSSEIQKKKYESFAALHILAFMAVSVLEHGFGAYKGENERKDSTGRWAIFHPTGVSFWQKRVIRRAKSAFKSNLMAVDSELLLTNKLDCPESIETNENQVVDDGVGDKDHGVIQSVRSSKRTRSQFLSSKYCDSVLQPLKK</sequence>
<protein>
    <submittedName>
        <fullName evidence="1">Uncharacterized protein</fullName>
    </submittedName>
</protein>
<proteinExistence type="predicted"/>
<name>A0AA38LIY3_TAXCH</name>
<dbReference type="EMBL" id="JAHRHJ020000003">
    <property type="protein sequence ID" value="KAH9322687.1"/>
    <property type="molecule type" value="Genomic_DNA"/>
</dbReference>
<organism evidence="1 2">
    <name type="scientific">Taxus chinensis</name>
    <name type="common">Chinese yew</name>
    <name type="synonym">Taxus wallichiana var. chinensis</name>
    <dbReference type="NCBI Taxonomy" id="29808"/>
    <lineage>
        <taxon>Eukaryota</taxon>
        <taxon>Viridiplantae</taxon>
        <taxon>Streptophyta</taxon>
        <taxon>Embryophyta</taxon>
        <taxon>Tracheophyta</taxon>
        <taxon>Spermatophyta</taxon>
        <taxon>Pinopsida</taxon>
        <taxon>Pinidae</taxon>
        <taxon>Conifers II</taxon>
        <taxon>Cupressales</taxon>
        <taxon>Taxaceae</taxon>
        <taxon>Taxus</taxon>
    </lineage>
</organism>